<dbReference type="EMBL" id="JAQRFN010000048">
    <property type="protein sequence ID" value="MDC9598884.1"/>
    <property type="molecule type" value="Genomic_DNA"/>
</dbReference>
<protein>
    <submittedName>
        <fullName evidence="1">Uncharacterized protein</fullName>
    </submittedName>
</protein>
<comment type="caution">
    <text evidence="1">The sequence shown here is derived from an EMBL/GenBank/DDBJ whole genome shotgun (WGS) entry which is preliminary data.</text>
</comment>
<gene>
    <name evidence="1" type="ORF">PSI14_19130</name>
</gene>
<reference evidence="1 2" key="1">
    <citation type="submission" date="2023-02" db="EMBL/GenBank/DDBJ databases">
        <title>Entomopathogenic bacteria.</title>
        <authorList>
            <person name="Machado R.A."/>
        </authorList>
    </citation>
    <scope>NUCLEOTIDE SEQUENCE [LARGE SCALE GENOMIC DNA]</scope>
    <source>
        <strain evidence="1 2">XENO-2</strain>
    </source>
</reference>
<dbReference type="Proteomes" id="UP001220225">
    <property type="component" value="Unassembled WGS sequence"/>
</dbReference>
<name>A0ABT5LWR4_9GAMM</name>
<proteinExistence type="predicted"/>
<sequence length="144" mass="15954">MQLSDKKQQLVTESSRQLNALGINHTTDICGTITVQTKQGKVIFFPTKNKIQYKGAVTAGELNNVKNLVESLGLSDEIAPQKNKPNEMTLRDYFAAKAMQGWACQGDDTGMFGLSTSDETLNNIATLYYRMADAMIKARENNNE</sequence>
<evidence type="ECO:0000313" key="1">
    <source>
        <dbReference type="EMBL" id="MDC9598884.1"/>
    </source>
</evidence>
<dbReference type="RefSeq" id="WP_273577574.1">
    <property type="nucleotide sequence ID" value="NZ_JAQRFN010000048.1"/>
</dbReference>
<evidence type="ECO:0000313" key="2">
    <source>
        <dbReference type="Proteomes" id="UP001220225"/>
    </source>
</evidence>
<accession>A0ABT5LWR4</accession>
<organism evidence="1 2">
    <name type="scientific">Xenorhabdus anantnagensis</name>
    <dbReference type="NCBI Taxonomy" id="3025875"/>
    <lineage>
        <taxon>Bacteria</taxon>
        <taxon>Pseudomonadati</taxon>
        <taxon>Pseudomonadota</taxon>
        <taxon>Gammaproteobacteria</taxon>
        <taxon>Enterobacterales</taxon>
        <taxon>Morganellaceae</taxon>
        <taxon>Xenorhabdus</taxon>
    </lineage>
</organism>
<keyword evidence="2" id="KW-1185">Reference proteome</keyword>